<evidence type="ECO:0000313" key="2">
    <source>
        <dbReference type="EMBL" id="PWJ36029.1"/>
    </source>
</evidence>
<keyword evidence="3" id="KW-1185">Reference proteome</keyword>
<proteinExistence type="predicted"/>
<organism evidence="2 3">
    <name type="scientific">Sediminitomix flava</name>
    <dbReference type="NCBI Taxonomy" id="379075"/>
    <lineage>
        <taxon>Bacteria</taxon>
        <taxon>Pseudomonadati</taxon>
        <taxon>Bacteroidota</taxon>
        <taxon>Cytophagia</taxon>
        <taxon>Cytophagales</taxon>
        <taxon>Flammeovirgaceae</taxon>
        <taxon>Sediminitomix</taxon>
    </lineage>
</organism>
<dbReference type="InterPro" id="IPR000595">
    <property type="entry name" value="cNMP-bd_dom"/>
</dbReference>
<dbReference type="PROSITE" id="PS50042">
    <property type="entry name" value="CNMP_BINDING_3"/>
    <property type="match status" value="1"/>
</dbReference>
<comment type="caution">
    <text evidence="2">The sequence shown here is derived from an EMBL/GenBank/DDBJ whole genome shotgun (WGS) entry which is preliminary data.</text>
</comment>
<dbReference type="InterPro" id="IPR037401">
    <property type="entry name" value="SnoaL-like"/>
</dbReference>
<gene>
    <name evidence="2" type="ORF">BC781_10943</name>
</gene>
<dbReference type="Pfam" id="PF12680">
    <property type="entry name" value="SnoaL_2"/>
    <property type="match status" value="1"/>
</dbReference>
<reference evidence="2 3" key="1">
    <citation type="submission" date="2018-03" db="EMBL/GenBank/DDBJ databases">
        <title>Genomic Encyclopedia of Archaeal and Bacterial Type Strains, Phase II (KMG-II): from individual species to whole genera.</title>
        <authorList>
            <person name="Goeker M."/>
        </authorList>
    </citation>
    <scope>NUCLEOTIDE SEQUENCE [LARGE SCALE GENOMIC DNA]</scope>
    <source>
        <strain evidence="2 3">DSM 28229</strain>
    </source>
</reference>
<evidence type="ECO:0000259" key="1">
    <source>
        <dbReference type="PROSITE" id="PS50042"/>
    </source>
</evidence>
<dbReference type="AlphaFoldDB" id="A0A315ZNE5"/>
<dbReference type="RefSeq" id="WP_109622379.1">
    <property type="nucleotide sequence ID" value="NZ_QGDO01000009.1"/>
</dbReference>
<dbReference type="SUPFAM" id="SSF54427">
    <property type="entry name" value="NTF2-like"/>
    <property type="match status" value="2"/>
</dbReference>
<sequence length="257" mass="29433">MDNIKAKIKQYYSLILQGDYQSLEQFFHSEPRINTPQHGEVVGRAAFMAYVKDRQQWLNAHNSSCDIVSVIETENRIVVEVKLLLTLKEPTESDLVELPVSVTADIRDGKILYLRSYHSTLPLSGTNHIRKPILRTKEKLEEPEVIQNYFVSLRHGSEQEILNLFSEKAYIREPIGDAFVHQGKEEREVYFQNVLAKGGVQLKECTTTFDGKQLAVEYVCDQWGRNKLEPQAGMAIYELDQDNKISAVRIYDDIAAA</sequence>
<dbReference type="OrthoDB" id="3827503at2"/>
<dbReference type="Proteomes" id="UP000245535">
    <property type="component" value="Unassembled WGS sequence"/>
</dbReference>
<evidence type="ECO:0000313" key="3">
    <source>
        <dbReference type="Proteomes" id="UP000245535"/>
    </source>
</evidence>
<feature type="domain" description="Cyclic nucleotide-binding" evidence="1">
    <location>
        <begin position="149"/>
        <end position="191"/>
    </location>
</feature>
<name>A0A315ZNE5_SEDFL</name>
<dbReference type="EMBL" id="QGDO01000009">
    <property type="protein sequence ID" value="PWJ36029.1"/>
    <property type="molecule type" value="Genomic_DNA"/>
</dbReference>
<accession>A0A315ZNE5</accession>
<protein>
    <submittedName>
        <fullName evidence="2">SnoaL-like protein</fullName>
    </submittedName>
</protein>
<dbReference type="InterPro" id="IPR032710">
    <property type="entry name" value="NTF2-like_dom_sf"/>
</dbReference>
<dbReference type="Gene3D" id="3.10.450.50">
    <property type="match status" value="2"/>
</dbReference>